<dbReference type="EMBL" id="JH711580">
    <property type="protein sequence ID" value="EIW79782.1"/>
    <property type="molecule type" value="Genomic_DNA"/>
</dbReference>
<dbReference type="Proteomes" id="UP000053558">
    <property type="component" value="Unassembled WGS sequence"/>
</dbReference>
<name>A0A5M3MKN7_CONPW</name>
<evidence type="ECO:0000256" key="1">
    <source>
        <dbReference type="SAM" id="Coils"/>
    </source>
</evidence>
<gene>
    <name evidence="4" type="ORF">CONPUDRAFT_144937</name>
</gene>
<accession>A0A5M3MKN7</accession>
<dbReference type="KEGG" id="cput:CONPUDRAFT_144937"/>
<evidence type="ECO:0000313" key="4">
    <source>
        <dbReference type="EMBL" id="EIW79782.1"/>
    </source>
</evidence>
<feature type="compositionally biased region" description="Low complexity" evidence="2">
    <location>
        <begin position="211"/>
        <end position="226"/>
    </location>
</feature>
<protein>
    <recommendedName>
        <fullName evidence="3">BZIP domain-containing protein</fullName>
    </recommendedName>
</protein>
<dbReference type="AlphaFoldDB" id="A0A5M3MKN7"/>
<feature type="region of interest" description="Disordered" evidence="2">
    <location>
        <begin position="1"/>
        <end position="43"/>
    </location>
</feature>
<dbReference type="PROSITE" id="PS00036">
    <property type="entry name" value="BZIP_BASIC"/>
    <property type="match status" value="1"/>
</dbReference>
<keyword evidence="1" id="KW-0175">Coiled coil</keyword>
<sequence length="240" mass="26827">MSSMAQATHRTTSSSSMAVPTAERGSSERSRNARAQARHRAKRKAYIEQLEETVTKLQTAFGLNPDQVAALPPPFVKIRELQQENERLQKENDDMRRLLGDANVNHRIHDPVPEYRRQSVGHYIERPDYNKKRKVSLDDELYIPVLPDPSHVTHDSRPPPLTIPSNNGLPQSYHTVPSQNSAHGLSNNSSLFNLNAQTAASFHHALQHQQPQTPLSGSSSTSSPPFSASIIPYSPLHIRL</sequence>
<dbReference type="RefSeq" id="XP_007770129.1">
    <property type="nucleotide sequence ID" value="XM_007771939.1"/>
</dbReference>
<dbReference type="InterPro" id="IPR004827">
    <property type="entry name" value="bZIP"/>
</dbReference>
<feature type="coiled-coil region" evidence="1">
    <location>
        <begin position="78"/>
        <end position="105"/>
    </location>
</feature>
<proteinExistence type="predicted"/>
<evidence type="ECO:0000313" key="5">
    <source>
        <dbReference type="Proteomes" id="UP000053558"/>
    </source>
</evidence>
<comment type="caution">
    <text evidence="4">The sequence shown here is derived from an EMBL/GenBank/DDBJ whole genome shotgun (WGS) entry which is preliminary data.</text>
</comment>
<feature type="region of interest" description="Disordered" evidence="2">
    <location>
        <begin position="147"/>
        <end position="189"/>
    </location>
</feature>
<dbReference type="OMA" id="ENYPSTH"/>
<dbReference type="Gene3D" id="1.20.5.170">
    <property type="match status" value="1"/>
</dbReference>
<feature type="region of interest" description="Disordered" evidence="2">
    <location>
        <begin position="203"/>
        <end position="226"/>
    </location>
</feature>
<dbReference type="OrthoDB" id="3257643at2759"/>
<dbReference type="GeneID" id="19202006"/>
<organism evidence="4 5">
    <name type="scientific">Coniophora puteana (strain RWD-64-598)</name>
    <name type="common">Brown rot fungus</name>
    <dbReference type="NCBI Taxonomy" id="741705"/>
    <lineage>
        <taxon>Eukaryota</taxon>
        <taxon>Fungi</taxon>
        <taxon>Dikarya</taxon>
        <taxon>Basidiomycota</taxon>
        <taxon>Agaricomycotina</taxon>
        <taxon>Agaricomycetes</taxon>
        <taxon>Agaricomycetidae</taxon>
        <taxon>Boletales</taxon>
        <taxon>Coniophorineae</taxon>
        <taxon>Coniophoraceae</taxon>
        <taxon>Coniophora</taxon>
    </lineage>
</organism>
<dbReference type="GO" id="GO:0003700">
    <property type="term" value="F:DNA-binding transcription factor activity"/>
    <property type="evidence" value="ECO:0007669"/>
    <property type="project" value="InterPro"/>
</dbReference>
<feature type="domain" description="BZIP" evidence="3">
    <location>
        <begin position="29"/>
        <end position="42"/>
    </location>
</feature>
<feature type="compositionally biased region" description="Polar residues" evidence="2">
    <location>
        <begin position="163"/>
        <end position="184"/>
    </location>
</feature>
<reference evidence="5" key="1">
    <citation type="journal article" date="2012" name="Science">
        <title>The Paleozoic origin of enzymatic lignin decomposition reconstructed from 31 fungal genomes.</title>
        <authorList>
            <person name="Floudas D."/>
            <person name="Binder M."/>
            <person name="Riley R."/>
            <person name="Barry K."/>
            <person name="Blanchette R.A."/>
            <person name="Henrissat B."/>
            <person name="Martinez A.T."/>
            <person name="Otillar R."/>
            <person name="Spatafora J.W."/>
            <person name="Yadav J.S."/>
            <person name="Aerts A."/>
            <person name="Benoit I."/>
            <person name="Boyd A."/>
            <person name="Carlson A."/>
            <person name="Copeland A."/>
            <person name="Coutinho P.M."/>
            <person name="de Vries R.P."/>
            <person name="Ferreira P."/>
            <person name="Findley K."/>
            <person name="Foster B."/>
            <person name="Gaskell J."/>
            <person name="Glotzer D."/>
            <person name="Gorecki P."/>
            <person name="Heitman J."/>
            <person name="Hesse C."/>
            <person name="Hori C."/>
            <person name="Igarashi K."/>
            <person name="Jurgens J.A."/>
            <person name="Kallen N."/>
            <person name="Kersten P."/>
            <person name="Kohler A."/>
            <person name="Kuees U."/>
            <person name="Kumar T.K.A."/>
            <person name="Kuo A."/>
            <person name="LaButti K."/>
            <person name="Larrondo L.F."/>
            <person name="Lindquist E."/>
            <person name="Ling A."/>
            <person name="Lombard V."/>
            <person name="Lucas S."/>
            <person name="Lundell T."/>
            <person name="Martin R."/>
            <person name="McLaughlin D.J."/>
            <person name="Morgenstern I."/>
            <person name="Morin E."/>
            <person name="Murat C."/>
            <person name="Nagy L.G."/>
            <person name="Nolan M."/>
            <person name="Ohm R.A."/>
            <person name="Patyshakuliyeva A."/>
            <person name="Rokas A."/>
            <person name="Ruiz-Duenas F.J."/>
            <person name="Sabat G."/>
            <person name="Salamov A."/>
            <person name="Samejima M."/>
            <person name="Schmutz J."/>
            <person name="Slot J.C."/>
            <person name="St John F."/>
            <person name="Stenlid J."/>
            <person name="Sun H."/>
            <person name="Sun S."/>
            <person name="Syed K."/>
            <person name="Tsang A."/>
            <person name="Wiebenga A."/>
            <person name="Young D."/>
            <person name="Pisabarro A."/>
            <person name="Eastwood D.C."/>
            <person name="Martin F."/>
            <person name="Cullen D."/>
            <person name="Grigoriev I.V."/>
            <person name="Hibbett D.S."/>
        </authorList>
    </citation>
    <scope>NUCLEOTIDE SEQUENCE [LARGE SCALE GENOMIC DNA]</scope>
    <source>
        <strain evidence="5">RWD-64-598 SS2</strain>
    </source>
</reference>
<evidence type="ECO:0000259" key="3">
    <source>
        <dbReference type="PROSITE" id="PS00036"/>
    </source>
</evidence>
<dbReference type="CDD" id="cd14686">
    <property type="entry name" value="bZIP"/>
    <property type="match status" value="1"/>
</dbReference>
<keyword evidence="5" id="KW-1185">Reference proteome</keyword>
<feature type="compositionally biased region" description="Polar residues" evidence="2">
    <location>
        <begin position="1"/>
        <end position="18"/>
    </location>
</feature>
<evidence type="ECO:0000256" key="2">
    <source>
        <dbReference type="SAM" id="MobiDB-lite"/>
    </source>
</evidence>